<dbReference type="AlphaFoldDB" id="A0A3M0CU21"/>
<evidence type="ECO:0000259" key="1">
    <source>
        <dbReference type="SMART" id="SM00858"/>
    </source>
</evidence>
<evidence type="ECO:0000313" key="2">
    <source>
        <dbReference type="EMBL" id="RMB12495.1"/>
    </source>
</evidence>
<dbReference type="SMART" id="SM00858">
    <property type="entry name" value="SAF"/>
    <property type="match status" value="1"/>
</dbReference>
<dbReference type="InterPro" id="IPR031571">
    <property type="entry name" value="RcpC_dom"/>
</dbReference>
<proteinExistence type="predicted"/>
<dbReference type="EMBL" id="REFR01000009">
    <property type="protein sequence ID" value="RMB12495.1"/>
    <property type="molecule type" value="Genomic_DNA"/>
</dbReference>
<name>A0A3M0CU21_9PROT</name>
<keyword evidence="3" id="KW-1185">Reference proteome</keyword>
<organism evidence="2 3">
    <name type="scientific">Eilatimonas milleporae</name>
    <dbReference type="NCBI Taxonomy" id="911205"/>
    <lineage>
        <taxon>Bacteria</taxon>
        <taxon>Pseudomonadati</taxon>
        <taxon>Pseudomonadota</taxon>
        <taxon>Alphaproteobacteria</taxon>
        <taxon>Kordiimonadales</taxon>
        <taxon>Kordiimonadaceae</taxon>
        <taxon>Eilatimonas</taxon>
    </lineage>
</organism>
<sequence>MTLRSVILLGIAGVSALSMVLLVRAFLSEARTDRPEANINTDVQGILVATRTLHVGARLGEEDVTWQDWPEDALNAAYIGRGRPLSDVTGKIVRRPIMAGIPVTDDALVTPGDRSHLAAVLTPGMRAMTVSLGPVTGLAGFVFPGDRVDLVMTYRVEDDKRRRHAVSQTVLRNVRVLAVDQRSGRDAEEVREIDTATLEVTPAMAERVAIASQLGRLSLTLRSLERNGDDPLTDPASPPLVATMSATTDADISPFMDPIGGRRTAGRVRIARGNRVSTVDTATTRLVTTDNDGGERQENP</sequence>
<dbReference type="Gene3D" id="3.90.1210.10">
    <property type="entry name" value="Antifreeze-like/N-acetylneuraminic acid synthase C-terminal domain"/>
    <property type="match status" value="1"/>
</dbReference>
<protein>
    <submittedName>
        <fullName evidence="2">Pilus assembly protein CpaB</fullName>
    </submittedName>
</protein>
<accession>A0A3M0CU21</accession>
<gene>
    <name evidence="2" type="ORF">BXY39_0993</name>
</gene>
<dbReference type="Proteomes" id="UP000271227">
    <property type="component" value="Unassembled WGS sequence"/>
</dbReference>
<comment type="caution">
    <text evidence="2">The sequence shown here is derived from an EMBL/GenBank/DDBJ whole genome shotgun (WGS) entry which is preliminary data.</text>
</comment>
<evidence type="ECO:0000313" key="3">
    <source>
        <dbReference type="Proteomes" id="UP000271227"/>
    </source>
</evidence>
<dbReference type="CDD" id="cd11614">
    <property type="entry name" value="SAF_CpaB_FlgA_like"/>
    <property type="match status" value="1"/>
</dbReference>
<dbReference type="RefSeq" id="WP_170163627.1">
    <property type="nucleotide sequence ID" value="NZ_REFR01000009.1"/>
</dbReference>
<dbReference type="NCBIfam" id="TIGR03177">
    <property type="entry name" value="pilus_cpaB"/>
    <property type="match status" value="1"/>
</dbReference>
<dbReference type="InterPro" id="IPR017592">
    <property type="entry name" value="Pilus_assmbl_Flp-typ_CpaB"/>
</dbReference>
<dbReference type="Pfam" id="PF08666">
    <property type="entry name" value="SAF"/>
    <property type="match status" value="1"/>
</dbReference>
<dbReference type="InterPro" id="IPR013974">
    <property type="entry name" value="SAF"/>
</dbReference>
<dbReference type="Pfam" id="PF16976">
    <property type="entry name" value="RcpC"/>
    <property type="match status" value="1"/>
</dbReference>
<reference evidence="2 3" key="1">
    <citation type="submission" date="2018-10" db="EMBL/GenBank/DDBJ databases">
        <title>Genomic Encyclopedia of Archaeal and Bacterial Type Strains, Phase II (KMG-II): from individual species to whole genera.</title>
        <authorList>
            <person name="Goeker M."/>
        </authorList>
    </citation>
    <scope>NUCLEOTIDE SEQUENCE [LARGE SCALE GENOMIC DNA]</scope>
    <source>
        <strain evidence="2 3">DSM 25217</strain>
    </source>
</reference>
<dbReference type="InParanoid" id="A0A3M0CU21"/>
<feature type="domain" description="SAF" evidence="1">
    <location>
        <begin position="44"/>
        <end position="109"/>
    </location>
</feature>